<dbReference type="Pfam" id="PF00015">
    <property type="entry name" value="MCPsignal"/>
    <property type="match status" value="1"/>
</dbReference>
<feature type="transmembrane region" description="Helical" evidence="5">
    <location>
        <begin position="23"/>
        <end position="43"/>
    </location>
</feature>
<comment type="similarity">
    <text evidence="2">Belongs to the methyl-accepting chemotaxis (MCP) protein family.</text>
</comment>
<dbReference type="PROSITE" id="PS50885">
    <property type="entry name" value="HAMP"/>
    <property type="match status" value="1"/>
</dbReference>
<feature type="domain" description="HAMP" evidence="7">
    <location>
        <begin position="95"/>
        <end position="149"/>
    </location>
</feature>
<dbReference type="GO" id="GO:0004888">
    <property type="term" value="F:transmembrane signaling receptor activity"/>
    <property type="evidence" value="ECO:0007669"/>
    <property type="project" value="InterPro"/>
</dbReference>
<name>A0A1A8XXV1_9PROT</name>
<evidence type="ECO:0000256" key="4">
    <source>
        <dbReference type="SAM" id="Coils"/>
    </source>
</evidence>
<dbReference type="SUPFAM" id="SSF58104">
    <property type="entry name" value="Methyl-accepting chemotaxis protein (MCP) signaling domain"/>
    <property type="match status" value="1"/>
</dbReference>
<dbReference type="InterPro" id="IPR003660">
    <property type="entry name" value="HAMP_dom"/>
</dbReference>
<dbReference type="CDD" id="cd06225">
    <property type="entry name" value="HAMP"/>
    <property type="match status" value="1"/>
</dbReference>
<dbReference type="GO" id="GO:0007165">
    <property type="term" value="P:signal transduction"/>
    <property type="evidence" value="ECO:0007669"/>
    <property type="project" value="UniProtKB-KW"/>
</dbReference>
<feature type="transmembrane region" description="Helical" evidence="5">
    <location>
        <begin position="72"/>
        <end position="97"/>
    </location>
</feature>
<dbReference type="AlphaFoldDB" id="A0A1A8XXV1"/>
<evidence type="ECO:0000256" key="1">
    <source>
        <dbReference type="ARBA" id="ARBA00023224"/>
    </source>
</evidence>
<organism evidence="8 9">
    <name type="scientific">Candidatus Accumulibacter aalborgensis</name>
    <dbReference type="NCBI Taxonomy" id="1860102"/>
    <lineage>
        <taxon>Bacteria</taxon>
        <taxon>Pseudomonadati</taxon>
        <taxon>Pseudomonadota</taxon>
        <taxon>Betaproteobacteria</taxon>
        <taxon>Candidatus Accumulibacter</taxon>
    </lineage>
</organism>
<dbReference type="Gene3D" id="1.10.287.950">
    <property type="entry name" value="Methyl-accepting chemotaxis protein"/>
    <property type="match status" value="1"/>
</dbReference>
<accession>A0A1A8XXV1</accession>
<reference evidence="8 9" key="1">
    <citation type="submission" date="2016-06" db="EMBL/GenBank/DDBJ databases">
        <authorList>
            <person name="Kjaerup R.B."/>
            <person name="Dalgaard T.S."/>
            <person name="Juul-Madsen H.R."/>
        </authorList>
    </citation>
    <scope>NUCLEOTIDE SEQUENCE [LARGE SCALE GENOMIC DNA]</scope>
    <source>
        <strain evidence="8">3</strain>
    </source>
</reference>
<gene>
    <name evidence="8" type="ORF">ACCAA_650004</name>
</gene>
<dbReference type="PANTHER" id="PTHR32089:SF112">
    <property type="entry name" value="LYSOZYME-LIKE PROTEIN-RELATED"/>
    <property type="match status" value="1"/>
</dbReference>
<dbReference type="PROSITE" id="PS50111">
    <property type="entry name" value="CHEMOTAXIS_TRANSDUC_2"/>
    <property type="match status" value="1"/>
</dbReference>
<keyword evidence="9" id="KW-1185">Reference proteome</keyword>
<keyword evidence="5" id="KW-0812">Transmembrane</keyword>
<dbReference type="SMART" id="SM00283">
    <property type="entry name" value="MA"/>
    <property type="match status" value="1"/>
</dbReference>
<keyword evidence="5" id="KW-1133">Transmembrane helix</keyword>
<sequence length="600" mass="66390">MNMFRQLHEWSEKNIWNTLTRKLMGFTLVFLINLVYVGIYLYVKASVLDTLSSSGANAEVARVVVSALDQGLVWMAILTGIAFVWIILQIAYVRYLVVSPVKNMARIFDEIASGQGDFSRDLPATTHDEFGDLAISYNRFADRIREIIGEIRKMSVSIARDAAIMRKSVGETSTRAARQGKLTEAVFTASNEATKAINEVSLSTELISRSTEVNLGNAKGSLQEMLEIVVKVQSVSKKLARFNDTVAHLSQRSDSIRTMAALIRDVADQTNLLALNAAIEAARAGEMGRGFAVVADEVRKLAERVNNSALEITQSVTGMIALVQDTQSENDMINVDIRQTREVVERSSEQFRQMVGDFEGTSGQLIQIAAAMEQLTATNAQVHENMRQVHSLSGEVAQRMGSSEKAAGELSNTTESVQELVSSFKIGRGTFDYNIDLVRKFRDELQRKLEDMRQRGVNVMDRNYRPIMTPKTKPQKFTVSYDEAYMRECQGLLDSALASIKGGVYAVGVDFNGYLVAHNAPFSQPLTGDQQKDLIGNRTHRMFDTPTELRAAKATAPLLLQTYLRDTGELMCDISMPIYVGGVHWGAVRVGCHTAALLEG</sequence>
<protein>
    <submittedName>
        <fullName evidence="8">Methyl-accepting chemotaxis sensory transducer</fullName>
    </submittedName>
</protein>
<keyword evidence="4" id="KW-0175">Coiled coil</keyword>
<proteinExistence type="inferred from homology"/>
<dbReference type="PRINTS" id="PR00260">
    <property type="entry name" value="CHEMTRNSDUCR"/>
</dbReference>
<dbReference type="Proteomes" id="UP000199169">
    <property type="component" value="Unassembled WGS sequence"/>
</dbReference>
<dbReference type="PANTHER" id="PTHR32089">
    <property type="entry name" value="METHYL-ACCEPTING CHEMOTAXIS PROTEIN MCPB"/>
    <property type="match status" value="1"/>
</dbReference>
<dbReference type="EMBL" id="FLQX01000144">
    <property type="protein sequence ID" value="SBT08878.1"/>
    <property type="molecule type" value="Genomic_DNA"/>
</dbReference>
<dbReference type="Pfam" id="PF00672">
    <property type="entry name" value="HAMP"/>
    <property type="match status" value="1"/>
</dbReference>
<evidence type="ECO:0000256" key="3">
    <source>
        <dbReference type="PROSITE-ProRule" id="PRU00284"/>
    </source>
</evidence>
<evidence type="ECO:0000259" key="7">
    <source>
        <dbReference type="PROSITE" id="PS50885"/>
    </source>
</evidence>
<keyword evidence="5" id="KW-0472">Membrane</keyword>
<evidence type="ECO:0000256" key="2">
    <source>
        <dbReference type="ARBA" id="ARBA00029447"/>
    </source>
</evidence>
<dbReference type="GO" id="GO:0016020">
    <property type="term" value="C:membrane"/>
    <property type="evidence" value="ECO:0007669"/>
    <property type="project" value="InterPro"/>
</dbReference>
<dbReference type="STRING" id="1860102.ACCAA_650004"/>
<dbReference type="InterPro" id="IPR004090">
    <property type="entry name" value="Chemotax_Me-accpt_rcpt"/>
</dbReference>
<evidence type="ECO:0000313" key="9">
    <source>
        <dbReference type="Proteomes" id="UP000199169"/>
    </source>
</evidence>
<feature type="coiled-coil region" evidence="4">
    <location>
        <begin position="435"/>
        <end position="462"/>
    </location>
</feature>
<evidence type="ECO:0000256" key="5">
    <source>
        <dbReference type="SAM" id="Phobius"/>
    </source>
</evidence>
<feature type="domain" description="Methyl-accepting transducer" evidence="6">
    <location>
        <begin position="154"/>
        <end position="390"/>
    </location>
</feature>
<dbReference type="InterPro" id="IPR004089">
    <property type="entry name" value="MCPsignal_dom"/>
</dbReference>
<evidence type="ECO:0000313" key="8">
    <source>
        <dbReference type="EMBL" id="SBT08878.1"/>
    </source>
</evidence>
<dbReference type="GO" id="GO:0006935">
    <property type="term" value="P:chemotaxis"/>
    <property type="evidence" value="ECO:0007669"/>
    <property type="project" value="InterPro"/>
</dbReference>
<dbReference type="SMART" id="SM00304">
    <property type="entry name" value="HAMP"/>
    <property type="match status" value="1"/>
</dbReference>
<evidence type="ECO:0000259" key="6">
    <source>
        <dbReference type="PROSITE" id="PS50111"/>
    </source>
</evidence>
<keyword evidence="1 3" id="KW-0807">Transducer</keyword>